<gene>
    <name evidence="2" type="ORF">CCUS01_00277</name>
</gene>
<accession>A0AAI9YE44</accession>
<reference evidence="2" key="1">
    <citation type="submission" date="2016-11" db="EMBL/GenBank/DDBJ databases">
        <title>The genome sequence of Colletotrichum cuscutae.</title>
        <authorList>
            <person name="Baroncelli R."/>
        </authorList>
    </citation>
    <scope>NUCLEOTIDE SEQUENCE</scope>
    <source>
        <strain evidence="2">IMI 304802</strain>
    </source>
</reference>
<comment type="caution">
    <text evidence="2">The sequence shown here is derived from an EMBL/GenBank/DDBJ whole genome shotgun (WGS) entry which is preliminary data.</text>
</comment>
<evidence type="ECO:0000256" key="1">
    <source>
        <dbReference type="SAM" id="MobiDB-lite"/>
    </source>
</evidence>
<dbReference type="AlphaFoldDB" id="A0AAI9YE44"/>
<protein>
    <submittedName>
        <fullName evidence="2">Uncharacterized protein</fullName>
    </submittedName>
</protein>
<proteinExistence type="predicted"/>
<evidence type="ECO:0000313" key="3">
    <source>
        <dbReference type="Proteomes" id="UP001239213"/>
    </source>
</evidence>
<keyword evidence="3" id="KW-1185">Reference proteome</keyword>
<feature type="region of interest" description="Disordered" evidence="1">
    <location>
        <begin position="114"/>
        <end position="171"/>
    </location>
</feature>
<sequence>MCRLTLHGKDNHQPSSIVPVRDCTRTTAVTGPFNAQITFPSILDMPGRRRVAPNCTVAPCTCRSSRSGLTTGILGHGPRLLCAEYRVTECCLLSPRLCPSPPCLPHRDAHPRYTETAEETAGDGHREGPAEEPRPTSPPLFAVPEEAPSSTFDAVTTARDAVPISGSTTST</sequence>
<dbReference type="EMBL" id="MPDP01000001">
    <property type="protein sequence ID" value="KAK1499552.1"/>
    <property type="molecule type" value="Genomic_DNA"/>
</dbReference>
<name>A0AAI9YE44_9PEZI</name>
<feature type="compositionally biased region" description="Basic and acidic residues" evidence="1">
    <location>
        <begin position="122"/>
        <end position="134"/>
    </location>
</feature>
<evidence type="ECO:0000313" key="2">
    <source>
        <dbReference type="EMBL" id="KAK1499552.1"/>
    </source>
</evidence>
<organism evidence="2 3">
    <name type="scientific">Colletotrichum cuscutae</name>
    <dbReference type="NCBI Taxonomy" id="1209917"/>
    <lineage>
        <taxon>Eukaryota</taxon>
        <taxon>Fungi</taxon>
        <taxon>Dikarya</taxon>
        <taxon>Ascomycota</taxon>
        <taxon>Pezizomycotina</taxon>
        <taxon>Sordariomycetes</taxon>
        <taxon>Hypocreomycetidae</taxon>
        <taxon>Glomerellales</taxon>
        <taxon>Glomerellaceae</taxon>
        <taxon>Colletotrichum</taxon>
        <taxon>Colletotrichum acutatum species complex</taxon>
    </lineage>
</organism>
<dbReference type="Proteomes" id="UP001239213">
    <property type="component" value="Unassembled WGS sequence"/>
</dbReference>